<dbReference type="Pfam" id="PF00611">
    <property type="entry name" value="FCH"/>
    <property type="match status" value="1"/>
</dbReference>
<dbReference type="AlphaFoldDB" id="A0A409WKI9"/>
<name>A0A409WKI9_PSICY</name>
<evidence type="ECO:0000256" key="3">
    <source>
        <dbReference type="ARBA" id="ARBA00022490"/>
    </source>
</evidence>
<feature type="region of interest" description="Disordered" evidence="8">
    <location>
        <begin position="282"/>
        <end position="440"/>
    </location>
</feature>
<dbReference type="Gene3D" id="1.20.1270.60">
    <property type="entry name" value="Arfaptin homology (AH) domain/BAR domain"/>
    <property type="match status" value="1"/>
</dbReference>
<evidence type="ECO:0000313" key="11">
    <source>
        <dbReference type="EMBL" id="PPQ78981.1"/>
    </source>
</evidence>
<accession>A0A409WKI9</accession>
<evidence type="ECO:0000313" key="12">
    <source>
        <dbReference type="Proteomes" id="UP000283269"/>
    </source>
</evidence>
<feature type="compositionally biased region" description="Low complexity" evidence="8">
    <location>
        <begin position="309"/>
        <end position="322"/>
    </location>
</feature>
<evidence type="ECO:0000256" key="4">
    <source>
        <dbReference type="ARBA" id="ARBA00022553"/>
    </source>
</evidence>
<dbReference type="GO" id="GO:0005543">
    <property type="term" value="F:phospholipid binding"/>
    <property type="evidence" value="ECO:0007669"/>
    <property type="project" value="TreeGrafter"/>
</dbReference>
<feature type="compositionally biased region" description="Low complexity" evidence="8">
    <location>
        <begin position="911"/>
        <end position="944"/>
    </location>
</feature>
<feature type="compositionally biased region" description="Low complexity" evidence="8">
    <location>
        <begin position="753"/>
        <end position="768"/>
    </location>
</feature>
<evidence type="ECO:0000256" key="2">
    <source>
        <dbReference type="ARBA" id="ARBA00022443"/>
    </source>
</evidence>
<dbReference type="Pfam" id="PF00018">
    <property type="entry name" value="SH3_1"/>
    <property type="match status" value="1"/>
</dbReference>
<dbReference type="InterPro" id="IPR001060">
    <property type="entry name" value="FCH_dom"/>
</dbReference>
<keyword evidence="2 6" id="KW-0728">SH3 domain</keyword>
<feature type="compositionally biased region" description="Low complexity" evidence="8">
    <location>
        <begin position="788"/>
        <end position="802"/>
    </location>
</feature>
<keyword evidence="5" id="KW-0206">Cytoskeleton</keyword>
<evidence type="ECO:0000256" key="1">
    <source>
        <dbReference type="ARBA" id="ARBA00004245"/>
    </source>
</evidence>
<dbReference type="PROSITE" id="PS50002">
    <property type="entry name" value="SH3"/>
    <property type="match status" value="1"/>
</dbReference>
<feature type="compositionally biased region" description="Polar residues" evidence="8">
    <location>
        <begin position="643"/>
        <end position="674"/>
    </location>
</feature>
<reference evidence="11 12" key="1">
    <citation type="journal article" date="2018" name="Evol. Lett.">
        <title>Horizontal gene cluster transfer increased hallucinogenic mushroom diversity.</title>
        <authorList>
            <person name="Reynolds H.T."/>
            <person name="Vijayakumar V."/>
            <person name="Gluck-Thaler E."/>
            <person name="Korotkin H.B."/>
            <person name="Matheny P.B."/>
            <person name="Slot J.C."/>
        </authorList>
    </citation>
    <scope>NUCLEOTIDE SEQUENCE [LARGE SCALE GENOMIC DNA]</scope>
    <source>
        <strain evidence="11 12">2631</strain>
    </source>
</reference>
<feature type="region of interest" description="Disordered" evidence="8">
    <location>
        <begin position="753"/>
        <end position="805"/>
    </location>
</feature>
<dbReference type="Proteomes" id="UP000283269">
    <property type="component" value="Unassembled WGS sequence"/>
</dbReference>
<feature type="region of interest" description="Disordered" evidence="8">
    <location>
        <begin position="507"/>
        <end position="583"/>
    </location>
</feature>
<dbReference type="SUPFAM" id="SSF103657">
    <property type="entry name" value="BAR/IMD domain-like"/>
    <property type="match status" value="1"/>
</dbReference>
<feature type="compositionally biased region" description="Low complexity" evidence="8">
    <location>
        <begin position="866"/>
        <end position="899"/>
    </location>
</feature>
<feature type="region of interest" description="Disordered" evidence="8">
    <location>
        <begin position="635"/>
        <end position="740"/>
    </location>
</feature>
<dbReference type="InterPro" id="IPR036028">
    <property type="entry name" value="SH3-like_dom_sf"/>
</dbReference>
<dbReference type="PANTHER" id="PTHR23065">
    <property type="entry name" value="PROLINE-SERINE-THREONINE PHOSPHATASE INTERACTING PROTEIN 1"/>
    <property type="match status" value="1"/>
</dbReference>
<dbReference type="PANTHER" id="PTHR23065:SF7">
    <property type="entry name" value="NOSTRIN, ISOFORM H"/>
    <property type="match status" value="1"/>
</dbReference>
<dbReference type="CDD" id="cd00174">
    <property type="entry name" value="SH3"/>
    <property type="match status" value="1"/>
</dbReference>
<organism evidence="11 12">
    <name type="scientific">Psilocybe cyanescens</name>
    <dbReference type="NCBI Taxonomy" id="93625"/>
    <lineage>
        <taxon>Eukaryota</taxon>
        <taxon>Fungi</taxon>
        <taxon>Dikarya</taxon>
        <taxon>Basidiomycota</taxon>
        <taxon>Agaricomycotina</taxon>
        <taxon>Agaricomycetes</taxon>
        <taxon>Agaricomycetidae</taxon>
        <taxon>Agaricales</taxon>
        <taxon>Agaricineae</taxon>
        <taxon>Strophariaceae</taxon>
        <taxon>Psilocybe</taxon>
    </lineage>
</organism>
<dbReference type="GO" id="GO:0120104">
    <property type="term" value="C:mitotic actomyosin contractile ring, proximal layer"/>
    <property type="evidence" value="ECO:0007669"/>
    <property type="project" value="TreeGrafter"/>
</dbReference>
<dbReference type="PRINTS" id="PR00499">
    <property type="entry name" value="P67PHOX"/>
</dbReference>
<evidence type="ECO:0000256" key="5">
    <source>
        <dbReference type="ARBA" id="ARBA00023212"/>
    </source>
</evidence>
<keyword evidence="12" id="KW-1185">Reference proteome</keyword>
<dbReference type="InterPro" id="IPR027267">
    <property type="entry name" value="AH/BAR_dom_sf"/>
</dbReference>
<dbReference type="InterPro" id="IPR001452">
    <property type="entry name" value="SH3_domain"/>
</dbReference>
<feature type="region of interest" description="Disordered" evidence="8">
    <location>
        <begin position="854"/>
        <end position="971"/>
    </location>
</feature>
<dbReference type="Gene3D" id="2.30.30.40">
    <property type="entry name" value="SH3 Domains"/>
    <property type="match status" value="1"/>
</dbReference>
<comment type="caution">
    <text evidence="11">The sequence shown here is derived from an EMBL/GenBank/DDBJ whole genome shotgun (WGS) entry which is preliminary data.</text>
</comment>
<dbReference type="FunFam" id="2.30.30.40:FF:000312">
    <property type="entry name" value="Related to Cell division control protein 15"/>
    <property type="match status" value="1"/>
</dbReference>
<dbReference type="SMART" id="SM00326">
    <property type="entry name" value="SH3"/>
    <property type="match status" value="1"/>
</dbReference>
<dbReference type="InterPro" id="IPR031160">
    <property type="entry name" value="F_BAR_dom"/>
</dbReference>
<evidence type="ECO:0000259" key="9">
    <source>
        <dbReference type="PROSITE" id="PS50002"/>
    </source>
</evidence>
<dbReference type="GO" id="GO:0009898">
    <property type="term" value="C:cytoplasmic side of plasma membrane"/>
    <property type="evidence" value="ECO:0007669"/>
    <property type="project" value="TreeGrafter"/>
</dbReference>
<feature type="compositionally biased region" description="Low complexity" evidence="8">
    <location>
        <begin position="398"/>
        <end position="423"/>
    </location>
</feature>
<comment type="subcellular location">
    <subcellularLocation>
        <location evidence="1">Cytoplasm</location>
        <location evidence="1">Cytoskeleton</location>
    </subcellularLocation>
</comment>
<evidence type="ECO:0000259" key="10">
    <source>
        <dbReference type="PROSITE" id="PS51741"/>
    </source>
</evidence>
<feature type="compositionally biased region" description="Polar residues" evidence="8">
    <location>
        <begin position="367"/>
        <end position="381"/>
    </location>
</feature>
<keyword evidence="7" id="KW-0175">Coiled coil</keyword>
<evidence type="ECO:0000256" key="8">
    <source>
        <dbReference type="SAM" id="MobiDB-lite"/>
    </source>
</evidence>
<evidence type="ECO:0008006" key="13">
    <source>
        <dbReference type="Google" id="ProtNLM"/>
    </source>
</evidence>
<dbReference type="CDD" id="cd07651">
    <property type="entry name" value="F-BAR_PombeCdc15_like"/>
    <property type="match status" value="1"/>
</dbReference>
<dbReference type="PRINTS" id="PR00452">
    <property type="entry name" value="SH3DOMAIN"/>
</dbReference>
<feature type="region of interest" description="Disordered" evidence="8">
    <location>
        <begin position="594"/>
        <end position="613"/>
    </location>
</feature>
<dbReference type="STRING" id="93625.A0A409WKI9"/>
<evidence type="ECO:0000256" key="6">
    <source>
        <dbReference type="PROSITE-ProRule" id="PRU00192"/>
    </source>
</evidence>
<dbReference type="InParanoid" id="A0A409WKI9"/>
<dbReference type="FunCoup" id="A0A409WKI9">
    <property type="interactions" value="30"/>
</dbReference>
<gene>
    <name evidence="11" type="ORF">CVT25_002265</name>
</gene>
<dbReference type="PROSITE" id="PS51741">
    <property type="entry name" value="F_BAR"/>
    <property type="match status" value="1"/>
</dbReference>
<dbReference type="OrthoDB" id="19092at2759"/>
<feature type="region of interest" description="Disordered" evidence="8">
    <location>
        <begin position="467"/>
        <end position="495"/>
    </location>
</feature>
<keyword evidence="3" id="KW-0963">Cytoplasm</keyword>
<feature type="compositionally biased region" description="Polar residues" evidence="8">
    <location>
        <begin position="468"/>
        <end position="492"/>
    </location>
</feature>
<dbReference type="SUPFAM" id="SSF50044">
    <property type="entry name" value="SH3-domain"/>
    <property type="match status" value="1"/>
</dbReference>
<sequence length="1037" mass="112868">MSARRQPSTTSLSKFARTNSPILQNRSLDFCNSFWGFGDGGVDVLFARMRGAARTMEELKVFWKERASIEEEYAKRLTKLAKMTLGRDEIGELRNSLDTVRLETDRQAGYHLNLSQQIRTELEAPAATFHARLLHHKKTYQTGIEKEFKTKQTQESYVNKAREKYEQDCVRINSFTAQASLVQGKDLEKIQLKLERTQQTVQTNEREFASFSKALQDTVQKWEQDWKGFCDSCQDLEEQRMEFMKDNIWGYANAVSTVCVADDESCEHVRVALEQVEPDKDMENFVRDYGTGNQIPDPPAFVNYQAPDAIPSSSARPTSRAANFVRASSRELPLRQNSMPPDDEPSVNTAGIGAGGGAGARRADSYISDSEVSRQPTRNGASSSSQPQQQNPYVNGNSTHHATSSISSTSGASSSQQAVRRQSNISPPFTQQQQLQRVLQDPHAETIDPTAETYIKVGNQAYKVDLNNDPQQQASGSTSSRQNASALTSTKNGGVDPLMKQLEELQNAVSTSGSVRRNTLHKPKTGSIGVEPKPGHLSTPSASSRPGTTGGAASSSLSLPAGSSAHAGGSGSQNRSPSPARDYRNSAEIVVGAHPSASRPVSPAPPTAAFMLPKSGTPVGSEVVQDVLADYQQSLPGERKSISRSNSRGHAPSISQGSINSPQGSANAAVQGQNLARPPSQLGHAGIGAHGSRSNSPQPISRGPSPAPSHVGRSSLISPPAQAGPGVVRAPSPNAVGIALDPSGRVLHDELAQRYQQQQQQQQQAAPRQAPPPQTQQPSYNPPPPPVQQQAIAPPQQQQVVQRRNSYVNPLAAPVQAHAYAAMTPPPPQAVYQAPSPQPNYAQPQNVLPVYNQSPVQYQAPPPPQQQQQQQPRYTPQQQQPVQQPVQQVNAYGNNVNGVARGGPVGYYGNQTPPQQQQQMQQARVVQQQQQQQQRGYQQPQQQPSELAYARDPSPVGRSPSPQPPSQITDDGNNVLFYVKALYDYTATIDEEFDFQAGDIIAVTATPEDGWWSGELLDEARRQKGRNVFPSNFVCLF</sequence>
<feature type="compositionally biased region" description="Pro residues" evidence="8">
    <location>
        <begin position="769"/>
        <end position="787"/>
    </location>
</feature>
<keyword evidence="4" id="KW-0597">Phosphoprotein</keyword>
<dbReference type="FunFam" id="1.20.1270.60:FF:000045">
    <property type="entry name" value="Cell division control protein"/>
    <property type="match status" value="1"/>
</dbReference>
<dbReference type="EMBL" id="NHYD01003396">
    <property type="protein sequence ID" value="PPQ78981.1"/>
    <property type="molecule type" value="Genomic_DNA"/>
</dbReference>
<feature type="domain" description="F-BAR" evidence="10">
    <location>
        <begin position="28"/>
        <end position="281"/>
    </location>
</feature>
<dbReference type="GO" id="GO:0030036">
    <property type="term" value="P:actin cytoskeleton organization"/>
    <property type="evidence" value="ECO:0007669"/>
    <property type="project" value="UniProtKB-ARBA"/>
</dbReference>
<feature type="compositionally biased region" description="Polar residues" evidence="8">
    <location>
        <begin position="507"/>
        <end position="517"/>
    </location>
</feature>
<feature type="compositionally biased region" description="Low complexity" evidence="8">
    <location>
        <begin position="538"/>
        <end position="567"/>
    </location>
</feature>
<protein>
    <recommendedName>
        <fullName evidence="13">SH3 domain-containing protein</fullName>
    </recommendedName>
</protein>
<evidence type="ECO:0000256" key="7">
    <source>
        <dbReference type="PROSITE-ProRule" id="PRU01077"/>
    </source>
</evidence>
<dbReference type="SMART" id="SM00055">
    <property type="entry name" value="FCH"/>
    <property type="match status" value="1"/>
</dbReference>
<proteinExistence type="predicted"/>
<feature type="domain" description="SH3" evidence="9">
    <location>
        <begin position="974"/>
        <end position="1037"/>
    </location>
</feature>